<evidence type="ECO:0000313" key="1">
    <source>
        <dbReference type="EMBL" id="PPS03618.1"/>
    </source>
</evidence>
<dbReference type="Proteomes" id="UP000239757">
    <property type="component" value="Unassembled WGS sequence"/>
</dbReference>
<evidence type="ECO:0000313" key="2">
    <source>
        <dbReference type="Proteomes" id="UP000239757"/>
    </source>
</evidence>
<accession>A0A2P5XJU8</accession>
<reference evidence="1 2" key="1">
    <citation type="submission" date="2015-01" db="EMBL/GenBank/DDBJ databases">
        <title>Genome of allotetraploid Gossypium barbadense reveals genomic plasticity and fiber elongation in cotton evolution.</title>
        <authorList>
            <person name="Chen X."/>
            <person name="Liu X."/>
            <person name="Zhao B."/>
            <person name="Zheng H."/>
            <person name="Hu Y."/>
            <person name="Lu G."/>
            <person name="Yang C."/>
            <person name="Chen J."/>
            <person name="Shan C."/>
            <person name="Zhang L."/>
            <person name="Zhou Y."/>
            <person name="Wang L."/>
            <person name="Guo W."/>
            <person name="Bai Y."/>
            <person name="Ruan J."/>
            <person name="Shangguan X."/>
            <person name="Mao Y."/>
            <person name="Jiang J."/>
            <person name="Zhu Y."/>
            <person name="Lei J."/>
            <person name="Kang H."/>
            <person name="Chen S."/>
            <person name="He X."/>
            <person name="Wang R."/>
            <person name="Wang Y."/>
            <person name="Chen J."/>
            <person name="Wang L."/>
            <person name="Yu S."/>
            <person name="Wang B."/>
            <person name="Wei J."/>
            <person name="Song S."/>
            <person name="Lu X."/>
            <person name="Gao Z."/>
            <person name="Gu W."/>
            <person name="Deng X."/>
            <person name="Ma D."/>
            <person name="Wang S."/>
            <person name="Liang W."/>
            <person name="Fang L."/>
            <person name="Cai C."/>
            <person name="Zhu X."/>
            <person name="Zhou B."/>
            <person name="Zhang Y."/>
            <person name="Chen Z."/>
            <person name="Xu S."/>
            <person name="Zhu R."/>
            <person name="Wang S."/>
            <person name="Zhang T."/>
            <person name="Zhao G."/>
        </authorList>
    </citation>
    <scope>NUCLEOTIDE SEQUENCE [LARGE SCALE GENOMIC DNA]</scope>
    <source>
        <strain evidence="2">cv. Xinhai21</strain>
        <tissue evidence="1">Leaf</tissue>
    </source>
</reference>
<dbReference type="AlphaFoldDB" id="A0A2P5XJU8"/>
<protein>
    <submittedName>
        <fullName evidence="1">Uncharacterized protein</fullName>
    </submittedName>
</protein>
<organism evidence="1 2">
    <name type="scientific">Gossypium barbadense</name>
    <name type="common">Sea Island cotton</name>
    <name type="synonym">Hibiscus barbadensis</name>
    <dbReference type="NCBI Taxonomy" id="3634"/>
    <lineage>
        <taxon>Eukaryota</taxon>
        <taxon>Viridiplantae</taxon>
        <taxon>Streptophyta</taxon>
        <taxon>Embryophyta</taxon>
        <taxon>Tracheophyta</taxon>
        <taxon>Spermatophyta</taxon>
        <taxon>Magnoliopsida</taxon>
        <taxon>eudicotyledons</taxon>
        <taxon>Gunneridae</taxon>
        <taxon>Pentapetalae</taxon>
        <taxon>rosids</taxon>
        <taxon>malvids</taxon>
        <taxon>Malvales</taxon>
        <taxon>Malvaceae</taxon>
        <taxon>Malvoideae</taxon>
        <taxon>Gossypium</taxon>
    </lineage>
</organism>
<dbReference type="EMBL" id="KZ664721">
    <property type="protein sequence ID" value="PPS03618.1"/>
    <property type="molecule type" value="Genomic_DNA"/>
</dbReference>
<name>A0A2P5XJU8_GOSBA</name>
<sequence length="225" mass="25611">MDGLRGGTGDEMWRNVFVSLLFGRLGEMILGRVGSSVPLDHPHAKHARDALWRHLADEGLYEPVLRSKVCQHFKGDKCMWRLRACSSFSSRNSSVYRPRAAPNFRILSWWINPPRQNWIVPGSSYLIIMVWRWNVENSFIMSSRYVGSITQRTAPKGRWLGELESRQPFGLVLRQPSRCSGPQLRVEPEVFGSVLPGAFGKTVREGDGFLWLGPRKRTLPSSSTK</sequence>
<gene>
    <name evidence="1" type="ORF">GOBAR_AA17044</name>
</gene>
<proteinExistence type="predicted"/>